<keyword evidence="1" id="KW-0805">Transcription regulation</keyword>
<dbReference type="CDD" id="cd07377">
    <property type="entry name" value="WHTH_GntR"/>
    <property type="match status" value="1"/>
</dbReference>
<dbReference type="PRINTS" id="PR00035">
    <property type="entry name" value="HTHGNTR"/>
</dbReference>
<dbReference type="Gene3D" id="1.20.120.530">
    <property type="entry name" value="GntR ligand-binding domain-like"/>
    <property type="match status" value="1"/>
</dbReference>
<evidence type="ECO:0000256" key="2">
    <source>
        <dbReference type="ARBA" id="ARBA00023125"/>
    </source>
</evidence>
<dbReference type="PANTHER" id="PTHR43537">
    <property type="entry name" value="TRANSCRIPTIONAL REGULATOR, GNTR FAMILY"/>
    <property type="match status" value="1"/>
</dbReference>
<dbReference type="GO" id="GO:0003677">
    <property type="term" value="F:DNA binding"/>
    <property type="evidence" value="ECO:0007669"/>
    <property type="project" value="UniProtKB-KW"/>
</dbReference>
<dbReference type="InterPro" id="IPR000524">
    <property type="entry name" value="Tscrpt_reg_HTH_GntR"/>
</dbReference>
<dbReference type="InterPro" id="IPR036390">
    <property type="entry name" value="WH_DNA-bd_sf"/>
</dbReference>
<dbReference type="Pfam" id="PF07729">
    <property type="entry name" value="FCD"/>
    <property type="match status" value="1"/>
</dbReference>
<dbReference type="AlphaFoldDB" id="A0A2S0IB17"/>
<name>A0A2S0IB17_9BURK</name>
<keyword evidence="2" id="KW-0238">DNA-binding</keyword>
<dbReference type="OrthoDB" id="9799812at2"/>
<sequence>MKVNRVYARAALGAWATGKGRTMAQYNGSRNTYSNHKEFTMASGDFDSLGLIDVPKSCDMLAARLRNQILSGVYPAGTQLPAERDLVAQTGISRNAIREGLRILEAEGLVQTRLGRYGGSFVCQPSDEMFARHFRVYARGRKLPLEALLEARESLEPRIAMLAAANRNDEDLDELKGVLERIAAPAAQDPACFLAETRKWIYGVSTASHNELLRVFMTSLAELIHDLSGVEDFTSEDSRKEIIHIYERIFQAIADGDVAAAGRRTERHVKAYSDRARKAGLTL</sequence>
<protein>
    <submittedName>
        <fullName evidence="5">GntR family transcriptional regulator</fullName>
    </submittedName>
</protein>
<feature type="domain" description="HTH gntR-type" evidence="4">
    <location>
        <begin position="55"/>
        <end position="125"/>
    </location>
</feature>
<proteinExistence type="predicted"/>
<dbReference type="InterPro" id="IPR011711">
    <property type="entry name" value="GntR_C"/>
</dbReference>
<accession>A0A2S0IB17</accession>
<dbReference type="SUPFAM" id="SSF46785">
    <property type="entry name" value="Winged helix' DNA-binding domain"/>
    <property type="match status" value="1"/>
</dbReference>
<evidence type="ECO:0000313" key="5">
    <source>
        <dbReference type="EMBL" id="AVJ29225.1"/>
    </source>
</evidence>
<keyword evidence="3" id="KW-0804">Transcription</keyword>
<dbReference type="Pfam" id="PF00392">
    <property type="entry name" value="GntR"/>
    <property type="match status" value="1"/>
</dbReference>
<dbReference type="Proteomes" id="UP000239477">
    <property type="component" value="Chromosome"/>
</dbReference>
<evidence type="ECO:0000256" key="3">
    <source>
        <dbReference type="ARBA" id="ARBA00023163"/>
    </source>
</evidence>
<reference evidence="5 6" key="1">
    <citation type="submission" date="2017-09" db="EMBL/GenBank/DDBJ databases">
        <title>Genomic, metabolic, and phenotypic characteristics of bacterial isolates from the natural microbiome of the model nematode Caenorhabditis elegans.</title>
        <authorList>
            <person name="Zimmermann J."/>
            <person name="Obeng N."/>
            <person name="Yang W."/>
            <person name="Obeng O."/>
            <person name="Kissoyan K."/>
            <person name="Pees B."/>
            <person name="Dirksen P."/>
            <person name="Hoppner M."/>
            <person name="Franke A."/>
            <person name="Rosenstiel P."/>
            <person name="Leippe M."/>
            <person name="Dierking K."/>
            <person name="Kaleta C."/>
            <person name="Schulenburg H."/>
        </authorList>
    </citation>
    <scope>NUCLEOTIDE SEQUENCE [LARGE SCALE GENOMIC DNA]</scope>
    <source>
        <strain evidence="5 6">MYb73</strain>
    </source>
</reference>
<evidence type="ECO:0000256" key="1">
    <source>
        <dbReference type="ARBA" id="ARBA00023015"/>
    </source>
</evidence>
<dbReference type="PANTHER" id="PTHR43537:SF5">
    <property type="entry name" value="UXU OPERON TRANSCRIPTIONAL REGULATOR"/>
    <property type="match status" value="1"/>
</dbReference>
<evidence type="ECO:0000313" key="6">
    <source>
        <dbReference type="Proteomes" id="UP000239477"/>
    </source>
</evidence>
<evidence type="ECO:0000259" key="4">
    <source>
        <dbReference type="PROSITE" id="PS50949"/>
    </source>
</evidence>
<dbReference type="Gene3D" id="1.10.10.10">
    <property type="entry name" value="Winged helix-like DNA-binding domain superfamily/Winged helix DNA-binding domain"/>
    <property type="match status" value="1"/>
</dbReference>
<dbReference type="PROSITE" id="PS50949">
    <property type="entry name" value="HTH_GNTR"/>
    <property type="match status" value="1"/>
</dbReference>
<dbReference type="EMBL" id="CP023270">
    <property type="protein sequence ID" value="AVJ29225.1"/>
    <property type="molecule type" value="Genomic_DNA"/>
</dbReference>
<dbReference type="RefSeq" id="WP_105239940.1">
    <property type="nucleotide sequence ID" value="NZ_CP023270.1"/>
</dbReference>
<dbReference type="GO" id="GO:0003700">
    <property type="term" value="F:DNA-binding transcription factor activity"/>
    <property type="evidence" value="ECO:0007669"/>
    <property type="project" value="InterPro"/>
</dbReference>
<dbReference type="InterPro" id="IPR008920">
    <property type="entry name" value="TF_FadR/GntR_C"/>
</dbReference>
<organism evidence="5 6">
    <name type="scientific">Achromobacter spanius</name>
    <dbReference type="NCBI Taxonomy" id="217203"/>
    <lineage>
        <taxon>Bacteria</taxon>
        <taxon>Pseudomonadati</taxon>
        <taxon>Pseudomonadota</taxon>
        <taxon>Betaproteobacteria</taxon>
        <taxon>Burkholderiales</taxon>
        <taxon>Alcaligenaceae</taxon>
        <taxon>Achromobacter</taxon>
    </lineage>
</organism>
<dbReference type="SMART" id="SM00895">
    <property type="entry name" value="FCD"/>
    <property type="match status" value="1"/>
</dbReference>
<dbReference type="InterPro" id="IPR036388">
    <property type="entry name" value="WH-like_DNA-bd_sf"/>
</dbReference>
<dbReference type="SUPFAM" id="SSF48008">
    <property type="entry name" value="GntR ligand-binding domain-like"/>
    <property type="match status" value="1"/>
</dbReference>
<gene>
    <name evidence="5" type="ORF">CLM73_20075</name>
</gene>
<dbReference type="SMART" id="SM00345">
    <property type="entry name" value="HTH_GNTR"/>
    <property type="match status" value="1"/>
</dbReference>
<keyword evidence="6" id="KW-1185">Reference proteome</keyword>